<evidence type="ECO:0008006" key="3">
    <source>
        <dbReference type="Google" id="ProtNLM"/>
    </source>
</evidence>
<protein>
    <recommendedName>
        <fullName evidence="3">Capsid protein</fullName>
    </recommendedName>
</protein>
<dbReference type="EMBL" id="JASPKY010000081">
    <property type="protein sequence ID" value="KAK9738861.1"/>
    <property type="molecule type" value="Genomic_DNA"/>
</dbReference>
<reference evidence="1 2" key="1">
    <citation type="journal article" date="2024" name="BMC Genomics">
        <title>De novo assembly and annotation of Popillia japonica's genome with initial clues to its potential as an invasive pest.</title>
        <authorList>
            <person name="Cucini C."/>
            <person name="Boschi S."/>
            <person name="Funari R."/>
            <person name="Cardaioli E."/>
            <person name="Iannotti N."/>
            <person name="Marturano G."/>
            <person name="Paoli F."/>
            <person name="Bruttini M."/>
            <person name="Carapelli A."/>
            <person name="Frati F."/>
            <person name="Nardi F."/>
        </authorList>
    </citation>
    <scope>NUCLEOTIDE SEQUENCE [LARGE SCALE GENOMIC DNA]</scope>
    <source>
        <strain evidence="1">DMR45628</strain>
    </source>
</reference>
<name>A0AAW1LZ45_POPJA</name>
<proteinExistence type="predicted"/>
<gene>
    <name evidence="1" type="ORF">QE152_g9520</name>
</gene>
<dbReference type="Proteomes" id="UP001458880">
    <property type="component" value="Unassembled WGS sequence"/>
</dbReference>
<evidence type="ECO:0000313" key="2">
    <source>
        <dbReference type="Proteomes" id="UP001458880"/>
    </source>
</evidence>
<evidence type="ECO:0000313" key="1">
    <source>
        <dbReference type="EMBL" id="KAK9738861.1"/>
    </source>
</evidence>
<dbReference type="AlphaFoldDB" id="A0AAW1LZ45"/>
<sequence length="197" mass="22009">MPRKPRQRRRNRGAPPWLPYNDYVGGVLGPGDQALWRRSNFSIPRDRQFYVMGVNVQVVTEAASATQEFVGHACLQVELYNPTSSSKSAQFWNSDPIVVGPIPYSRNFRMKSLPWTDATPPEVTLAAFTNICQRKTDTGSIRYVARLDVMMSPKEFSRTCPNNLSGPITSLSDSVSSLSLLEADLAPPHPREVVERA</sequence>
<accession>A0AAW1LZ45</accession>
<comment type="caution">
    <text evidence="1">The sequence shown here is derived from an EMBL/GenBank/DDBJ whole genome shotgun (WGS) entry which is preliminary data.</text>
</comment>
<organism evidence="1 2">
    <name type="scientific">Popillia japonica</name>
    <name type="common">Japanese beetle</name>
    <dbReference type="NCBI Taxonomy" id="7064"/>
    <lineage>
        <taxon>Eukaryota</taxon>
        <taxon>Metazoa</taxon>
        <taxon>Ecdysozoa</taxon>
        <taxon>Arthropoda</taxon>
        <taxon>Hexapoda</taxon>
        <taxon>Insecta</taxon>
        <taxon>Pterygota</taxon>
        <taxon>Neoptera</taxon>
        <taxon>Endopterygota</taxon>
        <taxon>Coleoptera</taxon>
        <taxon>Polyphaga</taxon>
        <taxon>Scarabaeiformia</taxon>
        <taxon>Scarabaeidae</taxon>
        <taxon>Rutelinae</taxon>
        <taxon>Popillia</taxon>
    </lineage>
</organism>
<keyword evidence="2" id="KW-1185">Reference proteome</keyword>